<dbReference type="GO" id="GO:0003727">
    <property type="term" value="F:single-stranded RNA binding"/>
    <property type="evidence" value="ECO:0007669"/>
    <property type="project" value="TreeGrafter"/>
</dbReference>
<keyword evidence="6 8" id="KW-0378">Hydrolase</keyword>
<gene>
    <name evidence="8" type="primary">nfi</name>
    <name evidence="9" type="ORF">MetMK1DRAFT_00024610</name>
</gene>
<evidence type="ECO:0000256" key="8">
    <source>
        <dbReference type="HAMAP-Rule" id="MF_00801"/>
    </source>
</evidence>
<dbReference type="Pfam" id="PF04493">
    <property type="entry name" value="Endonuclease_5"/>
    <property type="match status" value="1"/>
</dbReference>
<dbReference type="GO" id="GO:0000287">
    <property type="term" value="F:magnesium ion binding"/>
    <property type="evidence" value="ECO:0007669"/>
    <property type="project" value="UniProtKB-UniRule"/>
</dbReference>
<dbReference type="GO" id="GO:0005737">
    <property type="term" value="C:cytoplasm"/>
    <property type="evidence" value="ECO:0007669"/>
    <property type="project" value="UniProtKB-SubCell"/>
</dbReference>
<comment type="subcellular location">
    <subcellularLocation>
        <location evidence="2 8">Cytoplasm</location>
    </subcellularLocation>
</comment>
<protein>
    <recommendedName>
        <fullName evidence="8">Endonuclease V</fullName>
        <ecNumber evidence="8">3.1.21.7</ecNumber>
    </recommendedName>
    <alternativeName>
        <fullName evidence="8">Deoxyinosine 3'endonuclease</fullName>
    </alternativeName>
    <alternativeName>
        <fullName evidence="8">Deoxyribonuclease V</fullName>
        <shortName evidence="8">DNase V</shortName>
    </alternativeName>
</protein>
<evidence type="ECO:0000256" key="6">
    <source>
        <dbReference type="ARBA" id="ARBA00022801"/>
    </source>
</evidence>
<comment type="function">
    <text evidence="8">DNA repair enzyme involved in the repair of deaminated bases. Selectively cleaves double-stranded DNA at the second phosphodiester bond 3' to a deoxyinosine leaving behind the intact lesion on the nicked DNA.</text>
</comment>
<proteinExistence type="inferred from homology"/>
<comment type="similarity">
    <text evidence="8">Belongs to the endonuclease V family.</text>
</comment>
<reference evidence="9 10" key="1">
    <citation type="submission" date="2012-01" db="EMBL/GenBank/DDBJ databases">
        <title>Improved High-Quality Draft sequence of Metallosphaera yellowstonensis MK1.</title>
        <authorList>
            <consortium name="US DOE Joint Genome Institute"/>
            <person name="Lucas S."/>
            <person name="Han J."/>
            <person name="Cheng J.-F."/>
            <person name="Goodwin L."/>
            <person name="Pitluck S."/>
            <person name="Peters L."/>
            <person name="Teshima H."/>
            <person name="Detter J.C."/>
            <person name="Han C."/>
            <person name="Tapia R."/>
            <person name="Land M."/>
            <person name="Hauser L."/>
            <person name="Kyrpides N."/>
            <person name="Kozubal M."/>
            <person name="Macur R.E."/>
            <person name="Jay Z."/>
            <person name="Inskeep W."/>
            <person name="Woyke T."/>
        </authorList>
    </citation>
    <scope>NUCLEOTIDE SEQUENCE [LARGE SCALE GENOMIC DNA]</scope>
    <source>
        <strain evidence="9 10">MK1</strain>
    </source>
</reference>
<dbReference type="Gene3D" id="3.30.2170.10">
    <property type="entry name" value="archaeoglobus fulgidus dsm 4304 superfamily"/>
    <property type="match status" value="1"/>
</dbReference>
<feature type="site" description="Interaction with target DNA" evidence="8">
    <location>
        <position position="70"/>
    </location>
</feature>
<dbReference type="GO" id="GO:0016891">
    <property type="term" value="F:RNA endonuclease activity producing 5'-phosphomonoesters, hydrolytic mechanism"/>
    <property type="evidence" value="ECO:0007669"/>
    <property type="project" value="TreeGrafter"/>
</dbReference>
<dbReference type="PANTHER" id="PTHR28511">
    <property type="entry name" value="ENDONUCLEASE V"/>
    <property type="match status" value="1"/>
</dbReference>
<dbReference type="PANTHER" id="PTHR28511:SF1">
    <property type="entry name" value="ENDONUCLEASE V"/>
    <property type="match status" value="1"/>
</dbReference>
<evidence type="ECO:0000256" key="5">
    <source>
        <dbReference type="ARBA" id="ARBA00022759"/>
    </source>
</evidence>
<dbReference type="InterPro" id="IPR007581">
    <property type="entry name" value="Endonuclease-V"/>
</dbReference>
<dbReference type="eggNOG" id="arCOG00929">
    <property type="taxonomic scope" value="Archaea"/>
</dbReference>
<keyword evidence="8" id="KW-0227">DNA damage</keyword>
<keyword evidence="7 8" id="KW-0460">Magnesium</keyword>
<dbReference type="CDD" id="cd06559">
    <property type="entry name" value="Endonuclease_V"/>
    <property type="match status" value="1"/>
</dbReference>
<evidence type="ECO:0000313" key="10">
    <source>
        <dbReference type="Proteomes" id="UP000003980"/>
    </source>
</evidence>
<organism evidence="9 10">
    <name type="scientific">Metallosphaera yellowstonensis MK1</name>
    <dbReference type="NCBI Taxonomy" id="671065"/>
    <lineage>
        <taxon>Archaea</taxon>
        <taxon>Thermoproteota</taxon>
        <taxon>Thermoprotei</taxon>
        <taxon>Sulfolobales</taxon>
        <taxon>Sulfolobaceae</taxon>
        <taxon>Metallosphaera</taxon>
    </lineage>
</organism>
<evidence type="ECO:0000256" key="4">
    <source>
        <dbReference type="ARBA" id="ARBA00022722"/>
    </source>
</evidence>
<dbReference type="EMBL" id="JH597770">
    <property type="protein sequence ID" value="EHP68038.1"/>
    <property type="molecule type" value="Genomic_DNA"/>
</dbReference>
<feature type="binding site" evidence="8">
    <location>
        <position position="98"/>
    </location>
    <ligand>
        <name>Mg(2+)</name>
        <dbReference type="ChEBI" id="CHEBI:18420"/>
    </ligand>
</feature>
<dbReference type="HAMAP" id="MF_00801">
    <property type="entry name" value="Endonuclease_5"/>
    <property type="match status" value="1"/>
</dbReference>
<keyword evidence="8" id="KW-0479">Metal-binding</keyword>
<evidence type="ECO:0000256" key="2">
    <source>
        <dbReference type="ARBA" id="ARBA00004496"/>
    </source>
</evidence>
<dbReference type="EC" id="3.1.21.7" evidence="8"/>
<evidence type="ECO:0000256" key="1">
    <source>
        <dbReference type="ARBA" id="ARBA00001835"/>
    </source>
</evidence>
<dbReference type="AlphaFoldDB" id="H2C7B2"/>
<feature type="binding site" evidence="8">
    <location>
        <position position="38"/>
    </location>
    <ligand>
        <name>Mg(2+)</name>
        <dbReference type="ChEBI" id="CHEBI:18420"/>
    </ligand>
</feature>
<comment type="cofactor">
    <cofactor evidence="8">
        <name>Mg(2+)</name>
        <dbReference type="ChEBI" id="CHEBI:18420"/>
    </cofactor>
</comment>
<dbReference type="HOGENOM" id="CLU_047631_1_1_2"/>
<dbReference type="RefSeq" id="WP_009074054.1">
    <property type="nucleotide sequence ID" value="NZ_JH597770.1"/>
</dbReference>
<name>H2C7B2_9CREN</name>
<evidence type="ECO:0000256" key="7">
    <source>
        <dbReference type="ARBA" id="ARBA00022842"/>
    </source>
</evidence>
<dbReference type="STRING" id="671065.MetMK1DRAFT_00024610"/>
<sequence length="198" mass="21786">MESDFLIPFLKRIQVLISEQVRLSHLGLENVRTTCGADVAYRGDVGVAVVVCKGDEERVSTVKGKVGFPYIPGYLFMREAPIIMKALEGVRFDLLLVDGHGLAHPRRSGIATVMGVLLKVPTIGIAKSRLAGEVVKEGDREYLLLQGERVGVKVGRYYYSPGNLVDLDDVLELSGKGYPEVLREADRLSKKLAKESDE</sequence>
<keyword evidence="3 8" id="KW-0963">Cytoplasm</keyword>
<dbReference type="Proteomes" id="UP000003980">
    <property type="component" value="Unassembled WGS sequence"/>
</dbReference>
<dbReference type="GO" id="GO:0006281">
    <property type="term" value="P:DNA repair"/>
    <property type="evidence" value="ECO:0007669"/>
    <property type="project" value="UniProtKB-UniRule"/>
</dbReference>
<dbReference type="GO" id="GO:0043737">
    <property type="term" value="F:deoxyribonuclease V activity"/>
    <property type="evidence" value="ECO:0007669"/>
    <property type="project" value="UniProtKB-UniRule"/>
</dbReference>
<keyword evidence="8" id="KW-0234">DNA repair</keyword>
<keyword evidence="5 8" id="KW-0255">Endonuclease</keyword>
<keyword evidence="10" id="KW-1185">Reference proteome</keyword>
<keyword evidence="4 8" id="KW-0540">Nuclease</keyword>
<comment type="catalytic activity">
    <reaction evidence="1 8">
        <text>Endonucleolytic cleavage at apurinic or apyrimidinic sites to products with a 5'-phosphate.</text>
        <dbReference type="EC" id="3.1.21.7"/>
    </reaction>
</comment>
<evidence type="ECO:0000313" key="9">
    <source>
        <dbReference type="EMBL" id="EHP68038.1"/>
    </source>
</evidence>
<evidence type="ECO:0000256" key="3">
    <source>
        <dbReference type="ARBA" id="ARBA00022490"/>
    </source>
</evidence>
<dbReference type="OrthoDB" id="7885at2157"/>
<accession>H2C7B2</accession>